<sequence length="507" mass="56649">MTTTSLRRIVWCAVVALTAAGCCFAETTKSDVHVLDSKTFKAWSAEQNLALVEFYAPWCSYCKAMASAYDMAATTLLKDKIPLAKVDCAVEKSLCNDMDIHGYPTLKVLKNGSFYTYNGTRQESSMVAYMRKHNSPPVTKMATPADFGPFVKSEHVVVMGFFDSDSSALRVLEDVANDFRDEYVFGYTADKATAKKLGLTQPSLVVYKDFDERWDAFKGTFAADNIRKFIKTRSIPLLGELSPQTFRTYVKAGLPIGTVFYNGKESRKELEAALMPVAKEFREVVSFAMVDSSLYMQHALQLSLKAQWPAFAIQDASAKTKYPFDQSKSVTADEIRKFVQAFANGSLEPDYKSEPIPKDNSGNVFELVAKQFAQVAFDKSKDVLIEFYSPHCIYCRRIEPVYDELGKSLKHNDGLVIARMNGAVNDIPSNDPALSIPGYPTIVMIRAEDNKVVEYEGDRSLESFVEFVRTHSARPLSYSLANVERIHAQGRGAPNGFTPKDTRHIEL</sequence>
<protein>
    <submittedName>
        <fullName evidence="1">Protein disulfide-isomerase</fullName>
        <ecNumber evidence="1">5.3.4.1</ecNumber>
    </submittedName>
</protein>
<dbReference type="EMBL" id="JANBVB010000005">
    <property type="protein sequence ID" value="KAJ2900437.1"/>
    <property type="molecule type" value="Genomic_DNA"/>
</dbReference>
<organism evidence="1 2">
    <name type="scientific">Coemansia aciculifera</name>
    <dbReference type="NCBI Taxonomy" id="417176"/>
    <lineage>
        <taxon>Eukaryota</taxon>
        <taxon>Fungi</taxon>
        <taxon>Fungi incertae sedis</taxon>
        <taxon>Zoopagomycota</taxon>
        <taxon>Kickxellomycotina</taxon>
        <taxon>Kickxellomycetes</taxon>
        <taxon>Kickxellales</taxon>
        <taxon>Kickxellaceae</taxon>
        <taxon>Coemansia</taxon>
    </lineage>
</organism>
<keyword evidence="1" id="KW-0413">Isomerase</keyword>
<keyword evidence="2" id="KW-1185">Reference proteome</keyword>
<accession>A0ACC1MAS9</accession>
<comment type="caution">
    <text evidence="1">The sequence shown here is derived from an EMBL/GenBank/DDBJ whole genome shotgun (WGS) entry which is preliminary data.</text>
</comment>
<evidence type="ECO:0000313" key="1">
    <source>
        <dbReference type="EMBL" id="KAJ2900437.1"/>
    </source>
</evidence>
<gene>
    <name evidence="1" type="primary">PDI1_1</name>
    <name evidence="1" type="ORF">IWW38_000490</name>
</gene>
<name>A0ACC1MAS9_9FUNG</name>
<proteinExistence type="predicted"/>
<dbReference type="Proteomes" id="UP001139981">
    <property type="component" value="Unassembled WGS sequence"/>
</dbReference>
<dbReference type="EC" id="5.3.4.1" evidence="1"/>
<reference evidence="1" key="1">
    <citation type="submission" date="2022-07" db="EMBL/GenBank/DDBJ databases">
        <title>Phylogenomic reconstructions and comparative analyses of Kickxellomycotina fungi.</title>
        <authorList>
            <person name="Reynolds N.K."/>
            <person name="Stajich J.E."/>
            <person name="Barry K."/>
            <person name="Grigoriev I.V."/>
            <person name="Crous P."/>
            <person name="Smith M.E."/>
        </authorList>
    </citation>
    <scope>NUCLEOTIDE SEQUENCE</scope>
    <source>
        <strain evidence="1">CBS 190363</strain>
    </source>
</reference>
<evidence type="ECO:0000313" key="2">
    <source>
        <dbReference type="Proteomes" id="UP001139981"/>
    </source>
</evidence>